<comment type="caution">
    <text evidence="1">The sequence shown here is derived from an EMBL/GenBank/DDBJ whole genome shotgun (WGS) entry which is preliminary data.</text>
</comment>
<dbReference type="PANTHER" id="PTHR47938:SF39">
    <property type="entry name" value="PENTACOTRIPEPTIDE-REPEAT REGION OF PRORP DOMAIN-CONTAINING PROTEIN"/>
    <property type="match status" value="1"/>
</dbReference>
<feature type="non-terminal residue" evidence="1">
    <location>
        <position position="1"/>
    </location>
</feature>
<sequence>GRTGKTETLRAARAWRKCQTPQQLRVLESHSRTQSSLYPALLAPFSSCTCLSLSLFTTNTPVSHPGMRSHLNRVVFRKLLASEPIAHRGCLRPRHYLPSCLPDIQALPRAQRRSFFNIFKKPQRVTSEPRMAPGLEKMMEYSKMERLSARLPPPDDVLKAVTVFFSHKRDRKTSTRYIPDIQARHLLRSLNYLAEAESFSHLGPSVFYEWLQVFDHDAHADSSLHREIIDILYRALCQSKVLDGRLPKTKFFVAYVNALCATGGTLTARDELIQFTKQTHSPLQSTEIKSLWGSIFKGFSAEENEVELLRTLAIMNETSAEGPQVFAHEVITRFYISQQNVDKASEWYNKCKEQDFDSRLELLQRALIDLGMRTSNTNLGKLIVKDITAGTPTKYQWDLIFQWAAGTGKGADEIDRMISVMERANQSLPEAEWRVPDTSTLNKLVKVAVDRKDPYLAERFIALGKSRNIQPNALTLIYQMRYRLVVKDVDGALTVYKHLQAQDLSKNQDVIVVNELIRAMCTSGRQDFESIMNVAADLSDRQAYFEPETVSALSVLHLSRDEVHDVIDLLNTHVYGFDMAGRASVQSTLIDYCLKPSTTTAQAWDTYIILKQVFDDTTREQRESIMNEFFRRQRPDMAVHVFNHMRSHTRQDIIPTIDTYVACLSGIGKLKDEESLEVVHNQLKLDFNIEPNTNLHNALMQAYTLCESPRTALGFWDEIASSREGPNINSIHLAMRACEDAPWGDEKARLIWTKLSRTGIELDQPLWASYAGALVGNGDVKGAIDLLEEAHAQQGLDMDTLIIGSLYNAAPGHIKKGIVEAWAKERYPEIWAALEEIGTRSSEQSGLPEFKIDRETGP</sequence>
<dbReference type="GO" id="GO:0005739">
    <property type="term" value="C:mitochondrion"/>
    <property type="evidence" value="ECO:0007669"/>
    <property type="project" value="TreeGrafter"/>
</dbReference>
<dbReference type="AlphaFoldDB" id="A0A4S9F6Q9"/>
<protein>
    <recommendedName>
        <fullName evidence="3">Complex I intermediate-associated protein 84</fullName>
    </recommendedName>
</protein>
<evidence type="ECO:0008006" key="3">
    <source>
        <dbReference type="Google" id="ProtNLM"/>
    </source>
</evidence>
<dbReference type="EMBL" id="QZAV01000023">
    <property type="protein sequence ID" value="THX42307.1"/>
    <property type="molecule type" value="Genomic_DNA"/>
</dbReference>
<dbReference type="Gene3D" id="1.25.40.10">
    <property type="entry name" value="Tetratricopeptide repeat domain"/>
    <property type="match status" value="2"/>
</dbReference>
<evidence type="ECO:0000313" key="1">
    <source>
        <dbReference type="EMBL" id="THX42307.1"/>
    </source>
</evidence>
<proteinExistence type="predicted"/>
<dbReference type="Proteomes" id="UP000308953">
    <property type="component" value="Unassembled WGS sequence"/>
</dbReference>
<reference evidence="1 2" key="1">
    <citation type="submission" date="2018-10" db="EMBL/GenBank/DDBJ databases">
        <title>Fifty Aureobasidium pullulans genomes reveal a recombining polyextremotolerant generalist.</title>
        <authorList>
            <person name="Gostincar C."/>
            <person name="Turk M."/>
            <person name="Zajc J."/>
            <person name="Gunde-Cimerman N."/>
        </authorList>
    </citation>
    <scope>NUCLEOTIDE SEQUENCE [LARGE SCALE GENOMIC DNA]</scope>
    <source>
        <strain evidence="1 2">EXF-9785</strain>
    </source>
</reference>
<organism evidence="1 2">
    <name type="scientific">Aureobasidium pullulans</name>
    <name type="common">Black yeast</name>
    <name type="synonym">Pullularia pullulans</name>
    <dbReference type="NCBI Taxonomy" id="5580"/>
    <lineage>
        <taxon>Eukaryota</taxon>
        <taxon>Fungi</taxon>
        <taxon>Dikarya</taxon>
        <taxon>Ascomycota</taxon>
        <taxon>Pezizomycotina</taxon>
        <taxon>Dothideomycetes</taxon>
        <taxon>Dothideomycetidae</taxon>
        <taxon>Dothideales</taxon>
        <taxon>Saccotheciaceae</taxon>
        <taxon>Aureobasidium</taxon>
    </lineage>
</organism>
<name>A0A4S9F6Q9_AURPU</name>
<accession>A0A4S9F6Q9</accession>
<dbReference type="InterPro" id="IPR011990">
    <property type="entry name" value="TPR-like_helical_dom_sf"/>
</dbReference>
<dbReference type="PANTHER" id="PTHR47938">
    <property type="entry name" value="RESPIRATORY COMPLEX I CHAPERONE (CIA84), PUTATIVE (AFU_ORTHOLOGUE AFUA_2G06020)-RELATED"/>
    <property type="match status" value="1"/>
</dbReference>
<dbReference type="GO" id="GO:0140053">
    <property type="term" value="P:mitochondrial gene expression"/>
    <property type="evidence" value="ECO:0007669"/>
    <property type="project" value="TreeGrafter"/>
</dbReference>
<dbReference type="GO" id="GO:0003729">
    <property type="term" value="F:mRNA binding"/>
    <property type="evidence" value="ECO:0007669"/>
    <property type="project" value="TreeGrafter"/>
</dbReference>
<evidence type="ECO:0000313" key="2">
    <source>
        <dbReference type="Proteomes" id="UP000308953"/>
    </source>
</evidence>
<gene>
    <name evidence="1" type="ORF">D6D10_02062</name>
</gene>